<feature type="compositionally biased region" description="Basic and acidic residues" evidence="1">
    <location>
        <begin position="139"/>
        <end position="152"/>
    </location>
</feature>
<dbReference type="AlphaFoldDB" id="A0A9W4GU34"/>
<gene>
    <name evidence="2" type="ORF">SCOCK_490021</name>
</gene>
<comment type="caution">
    <text evidence="2">The sequence shown here is derived from an EMBL/GenBank/DDBJ whole genome shotgun (WGS) entry which is preliminary data.</text>
</comment>
<organism evidence="2 3">
    <name type="scientific">Actinacidiphila cocklensis</name>
    <dbReference type="NCBI Taxonomy" id="887465"/>
    <lineage>
        <taxon>Bacteria</taxon>
        <taxon>Bacillati</taxon>
        <taxon>Actinomycetota</taxon>
        <taxon>Actinomycetes</taxon>
        <taxon>Kitasatosporales</taxon>
        <taxon>Streptomycetaceae</taxon>
        <taxon>Actinacidiphila</taxon>
    </lineage>
</organism>
<feature type="compositionally biased region" description="Basic and acidic residues" evidence="1">
    <location>
        <begin position="61"/>
        <end position="73"/>
    </location>
</feature>
<name>A0A9W4GU34_9ACTN</name>
<proteinExistence type="predicted"/>
<protein>
    <submittedName>
        <fullName evidence="2">Uncharacterized protein</fullName>
    </submittedName>
</protein>
<evidence type="ECO:0000256" key="1">
    <source>
        <dbReference type="SAM" id="MobiDB-lite"/>
    </source>
</evidence>
<dbReference type="Proteomes" id="UP001152519">
    <property type="component" value="Unassembled WGS sequence"/>
</dbReference>
<feature type="region of interest" description="Disordered" evidence="1">
    <location>
        <begin position="1"/>
        <end position="88"/>
    </location>
</feature>
<dbReference type="EMBL" id="CAJSLV010000080">
    <property type="protein sequence ID" value="CAG6396908.1"/>
    <property type="molecule type" value="Genomic_DNA"/>
</dbReference>
<evidence type="ECO:0000313" key="2">
    <source>
        <dbReference type="EMBL" id="CAG6396908.1"/>
    </source>
</evidence>
<reference evidence="2" key="1">
    <citation type="submission" date="2021-05" db="EMBL/GenBank/DDBJ databases">
        <authorList>
            <person name="Arsene-Ploetze F."/>
        </authorList>
    </citation>
    <scope>NUCLEOTIDE SEQUENCE</scope>
    <source>
        <strain evidence="2">DSM 42138</strain>
    </source>
</reference>
<keyword evidence="3" id="KW-1185">Reference proteome</keyword>
<evidence type="ECO:0000313" key="3">
    <source>
        <dbReference type="Proteomes" id="UP001152519"/>
    </source>
</evidence>
<feature type="region of interest" description="Disordered" evidence="1">
    <location>
        <begin position="101"/>
        <end position="152"/>
    </location>
</feature>
<sequence>MGHLLPVAATVQPPALNLRSPPSGWREGRAVSPGPGPGTDRPSDRPLGEAGRAQGGWQRLHVHEPLPHLRELRPPSTGQRPGARSGLHLRVRHQRLVPALDALNRPRRSCADPHGTPPRGSVPLSVRNIAASMSGTGALRDDERADPTIDSL</sequence>
<accession>A0A9W4GU34</accession>